<dbReference type="GO" id="GO:0016020">
    <property type="term" value="C:membrane"/>
    <property type="evidence" value="ECO:0000318"/>
    <property type="project" value="GO_Central"/>
</dbReference>
<dbReference type="GO" id="GO:1990961">
    <property type="term" value="P:xenobiotic detoxification by transmembrane export across the plasma membrane"/>
    <property type="evidence" value="ECO:0007669"/>
    <property type="project" value="InterPro"/>
</dbReference>
<keyword evidence="8" id="KW-1185">Reference proteome</keyword>
<accession>F7F450</accession>
<keyword evidence="3 6" id="KW-0812">Transmembrane</keyword>
<keyword evidence="5 6" id="KW-0472">Membrane</keyword>
<dbReference type="GO" id="GO:0022857">
    <property type="term" value="F:transmembrane transporter activity"/>
    <property type="evidence" value="ECO:0000318"/>
    <property type="project" value="GO_Central"/>
</dbReference>
<gene>
    <name evidence="7" type="primary">LOC100020228</name>
</gene>
<dbReference type="AlphaFoldDB" id="F7F450"/>
<feature type="transmembrane region" description="Helical" evidence="6">
    <location>
        <begin position="568"/>
        <end position="588"/>
    </location>
</feature>
<proteinExistence type="inferred from homology"/>
<feature type="transmembrane region" description="Helical" evidence="6">
    <location>
        <begin position="405"/>
        <end position="427"/>
    </location>
</feature>
<sequence>MWELAQLGLAEELPGMEPLGLGSLGAAPKRRSPSLQSLLGAFRGTRCLKRVRGTLPPDAWREAVELARMAGPVFLEQMMVFLLSVMSSIFCGHLGKVELDAVTLALSVVNVIGISVGTGLASACDTLVSQTFGAKNLKRIGIILQRAILILLLCCFPCWAIFINIERILLFAKQDPEVSKLAQVYVMIFLPSLPAAFLYQLQTRYLRSQGITLPQVITGIAANIINVGMNALFLYALNLGVVGSAWANTTSQFTQACLLFLYVWWKKIHVETWGGWSAECFQEWGAFIRLAVPSMLMVCIEWWTFEVGTFLTGMISITTLGAQAIIYELSSVAYMVPFGLGVAASFRVGNALGAGNVDQAKQSSVIALLCAGICAIVVVIIFAALKNVVAYVFTSDKDIITMVNQMMPVFIPFLLFDAMAGTCSGILRGIGKQKIGAILNAVGYYVIGFPMGVSLMFATKLGVLGLWLGLITCVFFQSLFYFIYILKTNWEQAAEQAKIRAGLKGTSLSAHTDLAVLESEDFDELILPDDITSESKMDQSMVLEEMAPYSVSTVGELLTGKQLACRRGIAVAVAFGTLIAGIVIRHSAGLN</sequence>
<evidence type="ECO:0000256" key="6">
    <source>
        <dbReference type="RuleBase" id="RU004914"/>
    </source>
</evidence>
<evidence type="ECO:0000313" key="8">
    <source>
        <dbReference type="Proteomes" id="UP000002280"/>
    </source>
</evidence>
<feature type="transmembrane region" description="Helical" evidence="6">
    <location>
        <begin position="182"/>
        <end position="201"/>
    </location>
</feature>
<keyword evidence="4 6" id="KW-1133">Transmembrane helix</keyword>
<dbReference type="NCBIfam" id="TIGR00797">
    <property type="entry name" value="matE"/>
    <property type="match status" value="1"/>
</dbReference>
<comment type="subcellular location">
    <subcellularLocation>
        <location evidence="1">Membrane</location>
        <topology evidence="1">Multi-pass membrane protein</topology>
    </subcellularLocation>
</comment>
<dbReference type="HOGENOM" id="CLU_012893_1_3_1"/>
<feature type="transmembrane region" description="Helical" evidence="6">
    <location>
        <begin position="439"/>
        <end position="458"/>
    </location>
</feature>
<name>F7F450_MONDO</name>
<feature type="transmembrane region" description="Helical" evidence="6">
    <location>
        <begin position="464"/>
        <end position="486"/>
    </location>
</feature>
<evidence type="ECO:0000256" key="5">
    <source>
        <dbReference type="ARBA" id="ARBA00023136"/>
    </source>
</evidence>
<dbReference type="GeneTree" id="ENSGT00940000163327"/>
<dbReference type="InterPro" id="IPR045069">
    <property type="entry name" value="MATE_euk"/>
</dbReference>
<reference evidence="7" key="2">
    <citation type="submission" date="2025-08" db="UniProtKB">
        <authorList>
            <consortium name="Ensembl"/>
        </authorList>
    </citation>
    <scope>IDENTIFICATION</scope>
</reference>
<dbReference type="GO" id="GO:0140968">
    <property type="term" value="F:polyspecific organic cation:proton antiporter activity"/>
    <property type="evidence" value="ECO:0007669"/>
    <property type="project" value="Ensembl"/>
</dbReference>
<dbReference type="Ensembl" id="ENSMODT00000014079.4">
    <property type="protein sequence ID" value="ENSMODP00000013826.3"/>
    <property type="gene ID" value="ENSMODG00000011039.4"/>
</dbReference>
<dbReference type="Proteomes" id="UP000002280">
    <property type="component" value="Chromosome 2"/>
</dbReference>
<reference evidence="7" key="3">
    <citation type="submission" date="2025-09" db="UniProtKB">
        <authorList>
            <consortium name="Ensembl"/>
        </authorList>
    </citation>
    <scope>IDENTIFICATION</scope>
</reference>
<reference evidence="7 8" key="1">
    <citation type="journal article" date="2007" name="Nature">
        <title>Genome of the marsupial Monodelphis domestica reveals innovation in non-coding sequences.</title>
        <authorList>
            <person name="Mikkelsen T.S."/>
            <person name="Wakefield M.J."/>
            <person name="Aken B."/>
            <person name="Amemiya C.T."/>
            <person name="Chang J.L."/>
            <person name="Duke S."/>
            <person name="Garber M."/>
            <person name="Gentles A.J."/>
            <person name="Goodstadt L."/>
            <person name="Heger A."/>
            <person name="Jurka J."/>
            <person name="Kamal M."/>
            <person name="Mauceli E."/>
            <person name="Searle S.M."/>
            <person name="Sharpe T."/>
            <person name="Baker M.L."/>
            <person name="Batzer M.A."/>
            <person name="Benos P.V."/>
            <person name="Belov K."/>
            <person name="Clamp M."/>
            <person name="Cook A."/>
            <person name="Cuff J."/>
            <person name="Das R."/>
            <person name="Davidow L."/>
            <person name="Deakin J.E."/>
            <person name="Fazzari M.J."/>
            <person name="Glass J.L."/>
            <person name="Grabherr M."/>
            <person name="Greally J.M."/>
            <person name="Gu W."/>
            <person name="Hore T.A."/>
            <person name="Huttley G.A."/>
            <person name="Kleber M."/>
            <person name="Jirtle R.L."/>
            <person name="Koina E."/>
            <person name="Lee J.T."/>
            <person name="Mahony S."/>
            <person name="Marra M.A."/>
            <person name="Miller R.D."/>
            <person name="Nicholls R.D."/>
            <person name="Oda M."/>
            <person name="Papenfuss A.T."/>
            <person name="Parra Z.E."/>
            <person name="Pollock D.D."/>
            <person name="Ray D.A."/>
            <person name="Schein J.E."/>
            <person name="Speed T.P."/>
            <person name="Thompson K."/>
            <person name="VandeBerg J.L."/>
            <person name="Wade C.M."/>
            <person name="Walker J.A."/>
            <person name="Waters P.D."/>
            <person name="Webber C."/>
            <person name="Weidman J.R."/>
            <person name="Xie X."/>
            <person name="Zody M.C."/>
            <person name="Baldwin J."/>
            <person name="Abdouelleil A."/>
            <person name="Abdulkadir J."/>
            <person name="Abebe A."/>
            <person name="Abera B."/>
            <person name="Abreu J."/>
            <person name="Acer S.C."/>
            <person name="Aftuck L."/>
            <person name="Alexander A."/>
            <person name="An P."/>
            <person name="Anderson E."/>
            <person name="Anderson S."/>
            <person name="Arachi H."/>
            <person name="Azer M."/>
            <person name="Bachantsang P."/>
            <person name="Barry A."/>
            <person name="Bayul T."/>
            <person name="Berlin A."/>
            <person name="Bessette D."/>
            <person name="Bloom T."/>
            <person name="Bloom T."/>
            <person name="Boguslavskiy L."/>
            <person name="Bonnet C."/>
            <person name="Boukhgalter B."/>
            <person name="Bourzgui I."/>
            <person name="Brown A."/>
            <person name="Cahill P."/>
            <person name="Channer S."/>
            <person name="Cheshatsang Y."/>
            <person name="Chuda L."/>
            <person name="Citroen M."/>
            <person name="Collymore A."/>
            <person name="Cooke P."/>
            <person name="Costello M."/>
            <person name="D'Aco K."/>
            <person name="Daza R."/>
            <person name="De Haan G."/>
            <person name="DeGray S."/>
            <person name="DeMaso C."/>
            <person name="Dhargay N."/>
            <person name="Dooley K."/>
            <person name="Dooley E."/>
            <person name="Doricent M."/>
            <person name="Dorje P."/>
            <person name="Dorjee K."/>
            <person name="Dupes A."/>
            <person name="Elong R."/>
            <person name="Falk J."/>
            <person name="Farina A."/>
            <person name="Faro S."/>
            <person name="Ferguson D."/>
            <person name="Fisher S."/>
            <person name="Foley C.D."/>
            <person name="Franke A."/>
            <person name="Friedrich D."/>
            <person name="Gadbois L."/>
            <person name="Gearin G."/>
            <person name="Gearin C.R."/>
            <person name="Giannoukos G."/>
            <person name="Goode T."/>
            <person name="Graham J."/>
            <person name="Grandbois E."/>
            <person name="Grewal S."/>
            <person name="Gyaltsen K."/>
            <person name="Hafez N."/>
            <person name="Hagos B."/>
            <person name="Hall J."/>
            <person name="Henson C."/>
            <person name="Hollinger A."/>
            <person name="Honan T."/>
            <person name="Huard M.D."/>
            <person name="Hughes L."/>
            <person name="Hurhula B."/>
            <person name="Husby M.E."/>
            <person name="Kamat A."/>
            <person name="Kanga B."/>
            <person name="Kashin S."/>
            <person name="Khazanovich D."/>
            <person name="Kisner P."/>
            <person name="Lance K."/>
            <person name="Lara M."/>
            <person name="Lee W."/>
            <person name="Lennon N."/>
            <person name="Letendre F."/>
            <person name="LeVine R."/>
            <person name="Lipovsky A."/>
            <person name="Liu X."/>
            <person name="Liu J."/>
            <person name="Liu S."/>
            <person name="Lokyitsang T."/>
            <person name="Lokyitsang Y."/>
            <person name="Lubonja R."/>
            <person name="Lui A."/>
            <person name="MacDonald P."/>
            <person name="Magnisalis V."/>
            <person name="Maru K."/>
            <person name="Matthews C."/>
            <person name="McCusker W."/>
            <person name="McDonough S."/>
            <person name="Mehta T."/>
            <person name="Meldrim J."/>
            <person name="Meneus L."/>
            <person name="Mihai O."/>
            <person name="Mihalev A."/>
            <person name="Mihova T."/>
            <person name="Mittelman R."/>
            <person name="Mlenga V."/>
            <person name="Montmayeur A."/>
            <person name="Mulrain L."/>
            <person name="Navidi A."/>
            <person name="Naylor J."/>
            <person name="Negash T."/>
            <person name="Nguyen T."/>
            <person name="Nguyen N."/>
            <person name="Nicol R."/>
            <person name="Norbu C."/>
            <person name="Norbu N."/>
            <person name="Novod N."/>
            <person name="O'Neill B."/>
            <person name="Osman S."/>
            <person name="Markiewicz E."/>
            <person name="Oyono O.L."/>
            <person name="Patti C."/>
            <person name="Phunkhang P."/>
            <person name="Pierre F."/>
            <person name="Priest M."/>
            <person name="Raghuraman S."/>
            <person name="Rege F."/>
            <person name="Reyes R."/>
            <person name="Rise C."/>
            <person name="Rogov P."/>
            <person name="Ross K."/>
            <person name="Ryan E."/>
            <person name="Settipalli S."/>
            <person name="Shea T."/>
            <person name="Sherpa N."/>
            <person name="Shi L."/>
            <person name="Shih D."/>
            <person name="Sparrow T."/>
            <person name="Spaulding J."/>
            <person name="Stalker J."/>
            <person name="Stange-Thomann N."/>
            <person name="Stavropoulos S."/>
            <person name="Stone C."/>
            <person name="Strader C."/>
            <person name="Tesfaye S."/>
            <person name="Thomson T."/>
            <person name="Thoulutsang Y."/>
            <person name="Thoulutsang D."/>
            <person name="Topham K."/>
            <person name="Topping I."/>
            <person name="Tsamla T."/>
            <person name="Vassiliev H."/>
            <person name="Vo A."/>
            <person name="Wangchuk T."/>
            <person name="Wangdi T."/>
            <person name="Weiand M."/>
            <person name="Wilkinson J."/>
            <person name="Wilson A."/>
            <person name="Yadav S."/>
            <person name="Young G."/>
            <person name="Yu Q."/>
            <person name="Zembek L."/>
            <person name="Zhong D."/>
            <person name="Zimmer A."/>
            <person name="Zwirko Z."/>
            <person name="Jaffe D.B."/>
            <person name="Alvarez P."/>
            <person name="Brockman W."/>
            <person name="Butler J."/>
            <person name="Chin C."/>
            <person name="Gnerre S."/>
            <person name="MacCallum I."/>
            <person name="Graves J.A."/>
            <person name="Ponting C.P."/>
            <person name="Breen M."/>
            <person name="Samollow P.B."/>
            <person name="Lander E.S."/>
            <person name="Lindblad-Toh K."/>
        </authorList>
    </citation>
    <scope>NUCLEOTIDE SEQUENCE [LARGE SCALE GENOMIC DNA]</scope>
</reference>
<feature type="transmembrane region" description="Helical" evidence="6">
    <location>
        <begin position="101"/>
        <end position="128"/>
    </location>
</feature>
<evidence type="ECO:0000256" key="1">
    <source>
        <dbReference type="ARBA" id="ARBA00004141"/>
    </source>
</evidence>
<dbReference type="GO" id="GO:0005886">
    <property type="term" value="C:plasma membrane"/>
    <property type="evidence" value="ECO:0007669"/>
    <property type="project" value="Ensembl"/>
</dbReference>
<comment type="similarity">
    <text evidence="2 6">Belongs to the multi antimicrobial extrusion (MATE) (TC 2.A.66.1) family.</text>
</comment>
<dbReference type="OMA" id="KISHHHI"/>
<dbReference type="RefSeq" id="XP_007485857.1">
    <property type="nucleotide sequence ID" value="XM_007485795.2"/>
</dbReference>
<protein>
    <recommendedName>
        <fullName evidence="6">Multidrug and toxin extrusion protein</fullName>
    </recommendedName>
</protein>
<dbReference type="STRING" id="13616.ENSMODP00000013826"/>
<dbReference type="Bgee" id="ENSMODG00000011039">
    <property type="expression patterns" value="Expressed in testis and 3 other cell types or tissues"/>
</dbReference>
<feature type="transmembrane region" description="Helical" evidence="6">
    <location>
        <begin position="140"/>
        <end position="162"/>
    </location>
</feature>
<dbReference type="OrthoDB" id="2126698at2759"/>
<feature type="transmembrane region" description="Helical" evidence="6">
    <location>
        <begin position="78"/>
        <end position="95"/>
    </location>
</feature>
<feature type="transmembrane region" description="Helical" evidence="6">
    <location>
        <begin position="213"/>
        <end position="237"/>
    </location>
</feature>
<evidence type="ECO:0000256" key="4">
    <source>
        <dbReference type="ARBA" id="ARBA00022989"/>
    </source>
</evidence>
<dbReference type="eggNOG" id="KOG1347">
    <property type="taxonomic scope" value="Eukaryota"/>
</dbReference>
<dbReference type="KEGG" id="mdo:100020228"/>
<dbReference type="CDD" id="cd13132">
    <property type="entry name" value="MATE_eukaryotic"/>
    <property type="match status" value="1"/>
</dbReference>
<evidence type="ECO:0000256" key="2">
    <source>
        <dbReference type="ARBA" id="ARBA00010199"/>
    </source>
</evidence>
<organism evidence="7 8">
    <name type="scientific">Monodelphis domestica</name>
    <name type="common">Gray short-tailed opossum</name>
    <dbReference type="NCBI Taxonomy" id="13616"/>
    <lineage>
        <taxon>Eukaryota</taxon>
        <taxon>Metazoa</taxon>
        <taxon>Chordata</taxon>
        <taxon>Craniata</taxon>
        <taxon>Vertebrata</taxon>
        <taxon>Euteleostomi</taxon>
        <taxon>Mammalia</taxon>
        <taxon>Metatheria</taxon>
        <taxon>Didelphimorphia</taxon>
        <taxon>Didelphidae</taxon>
        <taxon>Monodelphis</taxon>
    </lineage>
</organism>
<dbReference type="GO" id="GO:0015101">
    <property type="term" value="F:organic cation transmembrane transporter activity"/>
    <property type="evidence" value="ECO:0007669"/>
    <property type="project" value="Ensembl"/>
</dbReference>
<dbReference type="GeneID" id="100020228"/>
<dbReference type="GO" id="GO:0042910">
    <property type="term" value="F:xenobiotic transmembrane transporter activity"/>
    <property type="evidence" value="ECO:0007669"/>
    <property type="project" value="InterPro"/>
</dbReference>
<feature type="transmembrane region" description="Helical" evidence="6">
    <location>
        <begin position="325"/>
        <end position="344"/>
    </location>
</feature>
<dbReference type="Pfam" id="PF01554">
    <property type="entry name" value="MatE"/>
    <property type="match status" value="2"/>
</dbReference>
<dbReference type="PANTHER" id="PTHR11206">
    <property type="entry name" value="MULTIDRUG RESISTANCE PROTEIN"/>
    <property type="match status" value="1"/>
</dbReference>
<dbReference type="InterPro" id="IPR002528">
    <property type="entry name" value="MATE_fam"/>
</dbReference>
<evidence type="ECO:0000313" key="7">
    <source>
        <dbReference type="Ensembl" id="ENSMODP00000013826.3"/>
    </source>
</evidence>
<dbReference type="InParanoid" id="F7F450"/>
<evidence type="ECO:0000256" key="3">
    <source>
        <dbReference type="ARBA" id="ARBA00022692"/>
    </source>
</evidence>
<feature type="transmembrane region" description="Helical" evidence="6">
    <location>
        <begin position="365"/>
        <end position="385"/>
    </location>
</feature>